<feature type="compositionally biased region" description="Pro residues" evidence="1">
    <location>
        <begin position="87"/>
        <end position="104"/>
    </location>
</feature>
<dbReference type="GO" id="GO:0032153">
    <property type="term" value="C:cell division site"/>
    <property type="evidence" value="ECO:0007669"/>
    <property type="project" value="TreeGrafter"/>
</dbReference>
<dbReference type="EMBL" id="LT629780">
    <property type="protein sequence ID" value="SDT88358.1"/>
    <property type="molecule type" value="Genomic_DNA"/>
</dbReference>
<dbReference type="Gene3D" id="3.30.70.1070">
    <property type="entry name" value="Sporulation related repeat"/>
    <property type="match status" value="1"/>
</dbReference>
<dbReference type="RefSeq" id="WP_090211400.1">
    <property type="nucleotide sequence ID" value="NZ_LT629780.1"/>
</dbReference>
<dbReference type="AlphaFoldDB" id="A0A1H2E0W2"/>
<dbReference type="GO" id="GO:0030428">
    <property type="term" value="C:cell septum"/>
    <property type="evidence" value="ECO:0007669"/>
    <property type="project" value="TreeGrafter"/>
</dbReference>
<feature type="domain" description="SPOR" evidence="2">
    <location>
        <begin position="122"/>
        <end position="197"/>
    </location>
</feature>
<dbReference type="STRING" id="1245526.SAMN05216580_0159"/>
<protein>
    <submittedName>
        <fullName evidence="3">DedD protein</fullName>
    </submittedName>
</protein>
<evidence type="ECO:0000256" key="1">
    <source>
        <dbReference type="SAM" id="MobiDB-lite"/>
    </source>
</evidence>
<reference evidence="4" key="1">
    <citation type="submission" date="2016-10" db="EMBL/GenBank/DDBJ databases">
        <authorList>
            <person name="Varghese N."/>
            <person name="Submissions S."/>
        </authorList>
    </citation>
    <scope>NUCLEOTIDE SEQUENCE [LARGE SCALE GENOMIC DNA]</scope>
    <source>
        <strain evidence="4">CCTCC 2012022</strain>
    </source>
</reference>
<name>A0A1H2E0W2_9GAMM</name>
<dbReference type="InterPro" id="IPR052521">
    <property type="entry name" value="Cell_div_SPOR-domain"/>
</dbReference>
<dbReference type="PANTHER" id="PTHR38687:SF1">
    <property type="entry name" value="CELL DIVISION PROTEIN DEDD"/>
    <property type="match status" value="1"/>
</dbReference>
<evidence type="ECO:0000313" key="3">
    <source>
        <dbReference type="EMBL" id="SDT88358.1"/>
    </source>
</evidence>
<dbReference type="SUPFAM" id="SSF110997">
    <property type="entry name" value="Sporulation related repeat"/>
    <property type="match status" value="1"/>
</dbReference>
<dbReference type="GO" id="GO:0032506">
    <property type="term" value="P:cytokinetic process"/>
    <property type="evidence" value="ECO:0007669"/>
    <property type="project" value="TreeGrafter"/>
</dbReference>
<dbReference type="Proteomes" id="UP000243063">
    <property type="component" value="Chromosome I"/>
</dbReference>
<dbReference type="InterPro" id="IPR036680">
    <property type="entry name" value="SPOR-like_sf"/>
</dbReference>
<feature type="region of interest" description="Disordered" evidence="1">
    <location>
        <begin position="86"/>
        <end position="107"/>
    </location>
</feature>
<sequence>MALLDRRLKQRMVGALVLLALAAVFLPMLFNRADQPRAVRVEAPPMPAAPAPLQIETPEPDVPEPALAEAPASAPAVEAAAVAAPEPVAPPPPAAVPAAPPAVAPPVRSEPVAAPASRLDGDGLPLSWSVQLVSLSNAARAQELQQRLRQQGHNAYIRSVDGMQRVFVGPLLDKSEAQRLAQEIGRQQRLSPIVVRFQPERR</sequence>
<evidence type="ECO:0000259" key="2">
    <source>
        <dbReference type="PROSITE" id="PS51724"/>
    </source>
</evidence>
<dbReference type="PROSITE" id="PS51724">
    <property type="entry name" value="SPOR"/>
    <property type="match status" value="1"/>
</dbReference>
<gene>
    <name evidence="3" type="ORF">SAMN05216580_0159</name>
</gene>
<feature type="region of interest" description="Disordered" evidence="1">
    <location>
        <begin position="49"/>
        <end position="70"/>
    </location>
</feature>
<dbReference type="PANTHER" id="PTHR38687">
    <property type="entry name" value="CELL DIVISION PROTEIN DEDD-RELATED"/>
    <property type="match status" value="1"/>
</dbReference>
<keyword evidence="4" id="KW-1185">Reference proteome</keyword>
<proteinExistence type="predicted"/>
<dbReference type="InterPro" id="IPR007730">
    <property type="entry name" value="SPOR-like_dom"/>
</dbReference>
<dbReference type="GO" id="GO:0042834">
    <property type="term" value="F:peptidoglycan binding"/>
    <property type="evidence" value="ECO:0007669"/>
    <property type="project" value="InterPro"/>
</dbReference>
<dbReference type="Pfam" id="PF05036">
    <property type="entry name" value="SPOR"/>
    <property type="match status" value="1"/>
</dbReference>
<accession>A0A1H2E0W2</accession>
<organism evidence="3 4">
    <name type="scientific">Geopseudomonas guangdongensis</name>
    <dbReference type="NCBI Taxonomy" id="1245526"/>
    <lineage>
        <taxon>Bacteria</taxon>
        <taxon>Pseudomonadati</taxon>
        <taxon>Pseudomonadota</taxon>
        <taxon>Gammaproteobacteria</taxon>
        <taxon>Pseudomonadales</taxon>
        <taxon>Pseudomonadaceae</taxon>
        <taxon>Geopseudomonas</taxon>
    </lineage>
</organism>
<dbReference type="OrthoDB" id="7069135at2"/>
<evidence type="ECO:0000313" key="4">
    <source>
        <dbReference type="Proteomes" id="UP000243063"/>
    </source>
</evidence>